<dbReference type="InterPro" id="IPR052641">
    <property type="entry name" value="AKAP7_isoform_gamma"/>
</dbReference>
<comment type="caution">
    <text evidence="2">The sequence shown here is derived from an EMBL/GenBank/DDBJ whole genome shotgun (WGS) entry which is preliminary data.</text>
</comment>
<dbReference type="GO" id="GO:0005829">
    <property type="term" value="C:cytosol"/>
    <property type="evidence" value="ECO:0007669"/>
    <property type="project" value="TreeGrafter"/>
</dbReference>
<dbReference type="Proteomes" id="UP000015354">
    <property type="component" value="Unassembled WGS sequence"/>
</dbReference>
<evidence type="ECO:0000313" key="2">
    <source>
        <dbReference type="EMBL" id="EPY23460.1"/>
    </source>
</evidence>
<gene>
    <name evidence="2" type="ORF">STCU_07703</name>
</gene>
<dbReference type="EMBL" id="ATMH01007703">
    <property type="protein sequence ID" value="EPY23460.1"/>
    <property type="molecule type" value="Genomic_DNA"/>
</dbReference>
<dbReference type="InterPro" id="IPR009097">
    <property type="entry name" value="Cyclic_Pdiesterase"/>
</dbReference>
<dbReference type="OrthoDB" id="277832at2759"/>
<keyword evidence="2" id="KW-0418">Kinase</keyword>
<evidence type="ECO:0000259" key="1">
    <source>
        <dbReference type="Pfam" id="PF10469"/>
    </source>
</evidence>
<dbReference type="GO" id="GO:0034237">
    <property type="term" value="F:protein kinase A regulatory subunit binding"/>
    <property type="evidence" value="ECO:0007669"/>
    <property type="project" value="TreeGrafter"/>
</dbReference>
<dbReference type="SUPFAM" id="SSF55144">
    <property type="entry name" value="LigT-like"/>
    <property type="match status" value="1"/>
</dbReference>
<dbReference type="InterPro" id="IPR019510">
    <property type="entry name" value="AKAP7-like_phosphoesterase"/>
</dbReference>
<dbReference type="GO" id="GO:0010738">
    <property type="term" value="P:regulation of protein kinase A signaling"/>
    <property type="evidence" value="ECO:0007669"/>
    <property type="project" value="TreeGrafter"/>
</dbReference>
<protein>
    <submittedName>
        <fullName evidence="2">A kinase (PRKA) anchor protein 7</fullName>
    </submittedName>
</protein>
<accession>S9VJQ8</accession>
<dbReference type="Pfam" id="PF10469">
    <property type="entry name" value="AKAP7_NLS"/>
    <property type="match status" value="1"/>
</dbReference>
<organism evidence="2 3">
    <name type="scientific">Strigomonas culicis</name>
    <dbReference type="NCBI Taxonomy" id="28005"/>
    <lineage>
        <taxon>Eukaryota</taxon>
        <taxon>Discoba</taxon>
        <taxon>Euglenozoa</taxon>
        <taxon>Kinetoplastea</taxon>
        <taxon>Metakinetoplastina</taxon>
        <taxon>Trypanosomatida</taxon>
        <taxon>Trypanosomatidae</taxon>
        <taxon>Strigomonadinae</taxon>
        <taxon>Strigomonas</taxon>
    </lineage>
</organism>
<name>S9VJQ8_9TRYP</name>
<dbReference type="PANTHER" id="PTHR15934">
    <property type="entry name" value="RNA 2',3'-CYCLIC PHOSPHODIESTERASE"/>
    <property type="match status" value="1"/>
</dbReference>
<keyword evidence="3" id="KW-1185">Reference proteome</keyword>
<dbReference type="PANTHER" id="PTHR15934:SF2">
    <property type="entry name" value="A-KINASE ANCHOR PROTEIN 7-LIKE PHOSPHOESTERASE DOMAIN-CONTAINING PROTEIN"/>
    <property type="match status" value="1"/>
</dbReference>
<proteinExistence type="predicted"/>
<dbReference type="Gene3D" id="3.90.1140.10">
    <property type="entry name" value="Cyclic phosphodiesterase"/>
    <property type="match status" value="1"/>
</dbReference>
<evidence type="ECO:0000313" key="3">
    <source>
        <dbReference type="Proteomes" id="UP000015354"/>
    </source>
</evidence>
<keyword evidence="2" id="KW-0808">Transferase</keyword>
<dbReference type="FunFam" id="3.90.1140.10:FF:000011">
    <property type="entry name" value="AKAP7 2'5' RNA ligase-like domain containing protein"/>
    <property type="match status" value="1"/>
</dbReference>
<dbReference type="AlphaFoldDB" id="S9VJQ8"/>
<sequence length="270" mass="30471">MLRRSFLLRSSNVKGLYFPINHRIVDQRVDSGVAEEIDVQGRYRRHLRTGFTTGATRQTEAPAWSEKVRPTHFLSLPLPLKNVLTPRVREMHNAFLFANQSVEPLLIPVQRLHITLGVFSLPETQLEERLAQIAACVQAATREACRTPLQLRFRGLGTFGHGRVLFVKCASEGHYTTLDHFVRLVRQRVGLGLGVDMKGNPHDSYVPHVTVAKVRPSQKNILGPRLPLSVWADFQHHDFGDVTFNEVQVCSMKGKGENGYYKVISTASIQ</sequence>
<dbReference type="GO" id="GO:0016301">
    <property type="term" value="F:kinase activity"/>
    <property type="evidence" value="ECO:0007669"/>
    <property type="project" value="UniProtKB-KW"/>
</dbReference>
<reference evidence="2 3" key="1">
    <citation type="journal article" date="2013" name="PLoS ONE">
        <title>Predicting the Proteins of Angomonas deanei, Strigomonas culicis and Their Respective Endosymbionts Reveals New Aspects of the Trypanosomatidae Family.</title>
        <authorList>
            <person name="Motta M.C."/>
            <person name="Martins A.C."/>
            <person name="de Souza S.S."/>
            <person name="Catta-Preta C.M."/>
            <person name="Silva R."/>
            <person name="Klein C.C."/>
            <person name="de Almeida L.G."/>
            <person name="de Lima Cunha O."/>
            <person name="Ciapina L.P."/>
            <person name="Brocchi M."/>
            <person name="Colabardini A.C."/>
            <person name="de Araujo Lima B."/>
            <person name="Machado C.R."/>
            <person name="de Almeida Soares C.M."/>
            <person name="Probst C.M."/>
            <person name="de Menezes C.B."/>
            <person name="Thompson C.E."/>
            <person name="Bartholomeu D.C."/>
            <person name="Gradia D.F."/>
            <person name="Pavoni D.P."/>
            <person name="Grisard E.C."/>
            <person name="Fantinatti-Garboggini F."/>
            <person name="Marchini F.K."/>
            <person name="Rodrigues-Luiz G.F."/>
            <person name="Wagner G."/>
            <person name="Goldman G.H."/>
            <person name="Fietto J.L."/>
            <person name="Elias M.C."/>
            <person name="Goldman M.H."/>
            <person name="Sagot M.F."/>
            <person name="Pereira M."/>
            <person name="Stoco P.H."/>
            <person name="de Mendonca-Neto R.P."/>
            <person name="Teixeira S.M."/>
            <person name="Maciel T.E."/>
            <person name="de Oliveira Mendes T.A."/>
            <person name="Urmenyi T.P."/>
            <person name="de Souza W."/>
            <person name="Schenkman S."/>
            <person name="de Vasconcelos A.T."/>
        </authorList>
    </citation>
    <scope>NUCLEOTIDE SEQUENCE [LARGE SCALE GENOMIC DNA]</scope>
</reference>
<feature type="domain" description="A-kinase anchor protein 7-like phosphoesterase" evidence="1">
    <location>
        <begin position="70"/>
        <end position="268"/>
    </location>
</feature>